<evidence type="ECO:0000313" key="3">
    <source>
        <dbReference type="Proteomes" id="UP000319555"/>
    </source>
</evidence>
<feature type="chain" id="PRO_5022187452" evidence="1">
    <location>
        <begin position="19"/>
        <end position="131"/>
    </location>
</feature>
<feature type="signal peptide" evidence="1">
    <location>
        <begin position="1"/>
        <end position="18"/>
    </location>
</feature>
<keyword evidence="1" id="KW-0732">Signal</keyword>
<accession>A0A521AIX3</accession>
<dbReference type="EMBL" id="FXTE01000001">
    <property type="protein sequence ID" value="SMO34762.1"/>
    <property type="molecule type" value="Genomic_DNA"/>
</dbReference>
<dbReference type="AlphaFoldDB" id="A0A521AIX3"/>
<evidence type="ECO:0000256" key="1">
    <source>
        <dbReference type="SAM" id="SignalP"/>
    </source>
</evidence>
<name>A0A521AIX3_9RHOB</name>
<evidence type="ECO:0000313" key="2">
    <source>
        <dbReference type="EMBL" id="SMO34762.1"/>
    </source>
</evidence>
<keyword evidence="3" id="KW-1185">Reference proteome</keyword>
<proteinExistence type="predicted"/>
<gene>
    <name evidence="2" type="ORF">SAMN06265380_101153</name>
</gene>
<dbReference type="OrthoDB" id="7707681at2"/>
<protein>
    <submittedName>
        <fullName evidence="2">Uncharacterized protein</fullName>
    </submittedName>
</protein>
<organism evidence="2 3">
    <name type="scientific">Ruegeria faecimaris</name>
    <dbReference type="NCBI Taxonomy" id="686389"/>
    <lineage>
        <taxon>Bacteria</taxon>
        <taxon>Pseudomonadati</taxon>
        <taxon>Pseudomonadota</taxon>
        <taxon>Alphaproteobacteria</taxon>
        <taxon>Rhodobacterales</taxon>
        <taxon>Roseobacteraceae</taxon>
        <taxon>Ruegeria</taxon>
    </lineage>
</organism>
<dbReference type="Proteomes" id="UP000319555">
    <property type="component" value="Unassembled WGS sequence"/>
</dbReference>
<sequence length="131" mass="14710">MKYLFLASIFTVFAQAAAAETITYDCAVRDRDGTGWVAPRYIFVIDKDGVSAQTASGHNEMQSAKLKIDRKKRYKLDWRVELTEFGGQKVRVNYTARIDPSDNTVKLRGNWVNANFVNKPSGQGKCKVIDG</sequence>
<reference evidence="2 3" key="1">
    <citation type="submission" date="2017-05" db="EMBL/GenBank/DDBJ databases">
        <authorList>
            <person name="Varghese N."/>
            <person name="Submissions S."/>
        </authorList>
    </citation>
    <scope>NUCLEOTIDE SEQUENCE [LARGE SCALE GENOMIC DNA]</scope>
    <source>
        <strain evidence="2 3">DSM 28009</strain>
    </source>
</reference>
<dbReference type="RefSeq" id="WP_142633046.1">
    <property type="nucleotide sequence ID" value="NZ_CANLVA010000001.1"/>
</dbReference>